<dbReference type="OrthoDB" id="442692at2759"/>
<dbReference type="Gene3D" id="2.60.40.10">
    <property type="entry name" value="Immunoglobulins"/>
    <property type="match status" value="7"/>
</dbReference>
<evidence type="ECO:0000313" key="1">
    <source>
        <dbReference type="EMBL" id="CAH1099265.1"/>
    </source>
</evidence>
<name>A0A9P0CG38_9CUCU</name>
<dbReference type="Proteomes" id="UP001153636">
    <property type="component" value="Chromosome 1"/>
</dbReference>
<dbReference type="PANTHER" id="PTHR23053">
    <property type="entry name" value="DLEC1 DELETED IN LUNG AND ESOPHAGEAL CANCER 1"/>
    <property type="match status" value="1"/>
</dbReference>
<evidence type="ECO:0008006" key="3">
    <source>
        <dbReference type="Google" id="ProtNLM"/>
    </source>
</evidence>
<proteinExistence type="predicted"/>
<organism evidence="1 2">
    <name type="scientific">Psylliodes chrysocephalus</name>
    <dbReference type="NCBI Taxonomy" id="3402493"/>
    <lineage>
        <taxon>Eukaryota</taxon>
        <taxon>Metazoa</taxon>
        <taxon>Ecdysozoa</taxon>
        <taxon>Arthropoda</taxon>
        <taxon>Hexapoda</taxon>
        <taxon>Insecta</taxon>
        <taxon>Pterygota</taxon>
        <taxon>Neoptera</taxon>
        <taxon>Endopterygota</taxon>
        <taxon>Coleoptera</taxon>
        <taxon>Polyphaga</taxon>
        <taxon>Cucujiformia</taxon>
        <taxon>Chrysomeloidea</taxon>
        <taxon>Chrysomelidae</taxon>
        <taxon>Galerucinae</taxon>
        <taxon>Alticini</taxon>
        <taxon>Psylliodes</taxon>
    </lineage>
</organism>
<accession>A0A9P0CG38</accession>
<gene>
    <name evidence="1" type="ORF">PSYICH_LOCUS206</name>
</gene>
<keyword evidence="2" id="KW-1185">Reference proteome</keyword>
<dbReference type="InterPro" id="IPR013783">
    <property type="entry name" value="Ig-like_fold"/>
</dbReference>
<reference evidence="1" key="1">
    <citation type="submission" date="2022-01" db="EMBL/GenBank/DDBJ databases">
        <authorList>
            <person name="King R."/>
        </authorList>
    </citation>
    <scope>NUCLEOTIDE SEQUENCE</scope>
</reference>
<dbReference type="GO" id="GO:0005930">
    <property type="term" value="C:axoneme"/>
    <property type="evidence" value="ECO:0007669"/>
    <property type="project" value="TreeGrafter"/>
</dbReference>
<dbReference type="InterPro" id="IPR033305">
    <property type="entry name" value="Hydin-like"/>
</dbReference>
<sequence length="1270" mass="145594">MEDFCPTMQRCDVMELLPFFLDIPVDSPPVNVTPSRLLSELQMPMQKRFEQLTRTTRKRRILTEVNTFMKTPDIIVFQNFEAYETYKTTLTFVNTKSTSKNFKIGLAYKSPFFSIIRPGSDYDFLKIAPGIAYVINIIFTPTEMRDYVAKLICETNEETMTIPIYGIGTRPLLKIVDEIKLNPTAVRVKSVKSILLHNLADKSGQYRVTVEEPFDIIPQKAVLESNKAHELKVFCTPVTEEKNLSSKVILHCDDLILKIPVTCEVQEADISLERFSLNFFEVFVGLQNCGTTTVHNNSPFTVDFRWKLLESENEDIETIKSMLKNLKSLTEMEKHKYAKLQYHDIINAEGHQQILDYKFREMAENINEEYKLLYKNDAFSIIPLEGKILPHQSFDFNLIFAPTKNDVYLSSAYLDVTGRYERFHLNLSGVGRGPSVVFNVNKLNTGTIFLEAEHEYQVIVKNEGCIPATVIFQKTESEFGGEIGCIPENQYLKKNDSCKPFVVKFSSPVQGPFVEKVYFKIKESQELIFFLLVGNVVCPLLKPDVDKLDFGHMAFATEIRKQVNLTNPSQVPIDFQVKMSKINYSEMLFDGKKEKKQDFSYYPTEGVVAPYACVAVEVTLFTNVIDSVNETMIICMYGSDVYKIEIPCSYTCLIPTITCDPQDIYITFCFLNFVYKRTLTFTNETGLTGQLNYTPMEEPKNMQLSLSPTEILIPPHDKFEVDLTITTDVLGLHEYPLMFTLVGQETPTKYCNLKCNGQGPVVSYFPDNINFGQVQLLTTAVKQMSIINDSPIKAKIFLTSTNKAEVQLPIEELDLFPECEVQVDVICYLTEDGKFDCQIFVDVENGENIVIKVNGEGIGYPLQCVPKLEPEYDLGSHLTYLTNKLPVAISNLGRKYYRIYWSRKSYVKSLKELLAELEAPPSPNAIFWFEPTYLELGENSTESIDICARSKTAHYYEESFYMYGTIDPNSKSNCLQVVIPIMTVLLKVKFIVPVMSFSTQHLKFVEMHVPSFRDPYCTADEQGIPLESISTREVVIKNEVEIPLTLVMRTTDDFLIKLYQDEYEDTYYHKLEVGREVTVVIEFQPQQFSKRYIKSVGKLIVNIPEYPKTESIFLTGEMCYPSIQFLPQELDFGCLEIGSYNVRTIIMQNVTFLPVKYSLNLLTDTFHLQQLADVTDDSEDSDTVDETLLCKNSSSDLPEFSDDSAEDTIYPEEKVLTLSEENVKEDEFILVKLKDYKINKKDFVGQILKVSDRLESNEDQIYTVKFLRNY</sequence>
<dbReference type="GO" id="GO:1904158">
    <property type="term" value="P:axonemal central apparatus assembly"/>
    <property type="evidence" value="ECO:0007669"/>
    <property type="project" value="TreeGrafter"/>
</dbReference>
<protein>
    <recommendedName>
        <fullName evidence="3">Hydrocephalus-inducing protein</fullName>
    </recommendedName>
</protein>
<dbReference type="EMBL" id="OV651813">
    <property type="protein sequence ID" value="CAH1099265.1"/>
    <property type="molecule type" value="Genomic_DNA"/>
</dbReference>
<dbReference type="GO" id="GO:0003341">
    <property type="term" value="P:cilium movement"/>
    <property type="evidence" value="ECO:0007669"/>
    <property type="project" value="TreeGrafter"/>
</dbReference>
<evidence type="ECO:0000313" key="2">
    <source>
        <dbReference type="Proteomes" id="UP001153636"/>
    </source>
</evidence>
<dbReference type="PANTHER" id="PTHR23053:SF0">
    <property type="entry name" value="HYDROCEPHALUS-INDUCING PROTEIN HOMOLOG"/>
    <property type="match status" value="1"/>
</dbReference>
<dbReference type="AlphaFoldDB" id="A0A9P0CG38"/>